<dbReference type="Gene3D" id="1.10.3720.10">
    <property type="entry name" value="MetI-like"/>
    <property type="match status" value="1"/>
</dbReference>
<dbReference type="Pfam" id="PF19300">
    <property type="entry name" value="BPD_transp_1_N"/>
    <property type="match status" value="1"/>
</dbReference>
<feature type="transmembrane region" description="Helical" evidence="7">
    <location>
        <begin position="133"/>
        <end position="160"/>
    </location>
</feature>
<dbReference type="Pfam" id="PF00528">
    <property type="entry name" value="BPD_transp_1"/>
    <property type="match status" value="1"/>
</dbReference>
<evidence type="ECO:0000256" key="6">
    <source>
        <dbReference type="ARBA" id="ARBA00023136"/>
    </source>
</evidence>
<dbReference type="GO" id="GO:0055085">
    <property type="term" value="P:transmembrane transport"/>
    <property type="evidence" value="ECO:0007669"/>
    <property type="project" value="InterPro"/>
</dbReference>
<keyword evidence="3" id="KW-1003">Cell membrane</keyword>
<evidence type="ECO:0000313" key="10">
    <source>
        <dbReference type="Proteomes" id="UP000182284"/>
    </source>
</evidence>
<organism evidence="9 10">
    <name type="scientific">Celeribacter baekdonensis</name>
    <dbReference type="NCBI Taxonomy" id="875171"/>
    <lineage>
        <taxon>Bacteria</taxon>
        <taxon>Pseudomonadati</taxon>
        <taxon>Pseudomonadota</taxon>
        <taxon>Alphaproteobacteria</taxon>
        <taxon>Rhodobacterales</taxon>
        <taxon>Roseobacteraceae</taxon>
        <taxon>Celeribacter</taxon>
    </lineage>
</organism>
<sequence>MGTFILRRSLQGFLVVLGVTIVVFVATRMIGDPAQVMLPLSATDAQRAAFEQQFGLDRPLDAQFISFVGDLMRFDFGESLWQRRSALDVVLEKLPKTLELIGVGLLLATVIGIPLGALAAVRPDGLFDRIVVGLSLTGLSVPQFWLGLLLIMVFAVGLGWVPTFGSGSLAHMILPAITLAVPSMARIMMLVRSSVINELNQQYVRTAKARGMPFGRVLFQHAMRNALVPVLTLVGWEVISAWAGYTVVVETVFAWPGLGFTAMKAINHSDLFLLQAIVFVVAVGIVLVNIGLDVLFKLIDPRIKEA</sequence>
<evidence type="ECO:0000256" key="7">
    <source>
        <dbReference type="RuleBase" id="RU363032"/>
    </source>
</evidence>
<feature type="transmembrane region" description="Helical" evidence="7">
    <location>
        <begin position="172"/>
        <end position="191"/>
    </location>
</feature>
<accession>A0A1G7JVB3</accession>
<feature type="transmembrane region" description="Helical" evidence="7">
    <location>
        <begin position="226"/>
        <end position="245"/>
    </location>
</feature>
<dbReference type="PANTHER" id="PTHR43163">
    <property type="entry name" value="DIPEPTIDE TRANSPORT SYSTEM PERMEASE PROTEIN DPPB-RELATED"/>
    <property type="match status" value="1"/>
</dbReference>
<gene>
    <name evidence="9" type="ORF">SAMN04488117_103225</name>
</gene>
<keyword evidence="4 7" id="KW-0812">Transmembrane</keyword>
<evidence type="ECO:0000259" key="8">
    <source>
        <dbReference type="PROSITE" id="PS50928"/>
    </source>
</evidence>
<name>A0A1G7JVB3_9RHOB</name>
<dbReference type="InterPro" id="IPR035906">
    <property type="entry name" value="MetI-like_sf"/>
</dbReference>
<dbReference type="SUPFAM" id="SSF161098">
    <property type="entry name" value="MetI-like"/>
    <property type="match status" value="1"/>
</dbReference>
<keyword evidence="5 7" id="KW-1133">Transmembrane helix</keyword>
<proteinExistence type="inferred from homology"/>
<feature type="transmembrane region" description="Helical" evidence="7">
    <location>
        <begin position="100"/>
        <end position="121"/>
    </location>
</feature>
<keyword evidence="2 7" id="KW-0813">Transport</keyword>
<dbReference type="GO" id="GO:0005886">
    <property type="term" value="C:plasma membrane"/>
    <property type="evidence" value="ECO:0007669"/>
    <property type="project" value="UniProtKB-SubCell"/>
</dbReference>
<protein>
    <submittedName>
        <fullName evidence="9">Peptide/nickel transport system permease protein</fullName>
    </submittedName>
</protein>
<feature type="transmembrane region" description="Helical" evidence="7">
    <location>
        <begin position="12"/>
        <end position="31"/>
    </location>
</feature>
<dbReference type="CDD" id="cd06261">
    <property type="entry name" value="TM_PBP2"/>
    <property type="match status" value="1"/>
</dbReference>
<keyword evidence="6 7" id="KW-0472">Membrane</keyword>
<dbReference type="AlphaFoldDB" id="A0A1G7JVB3"/>
<evidence type="ECO:0000256" key="5">
    <source>
        <dbReference type="ARBA" id="ARBA00022989"/>
    </source>
</evidence>
<feature type="transmembrane region" description="Helical" evidence="7">
    <location>
        <begin position="272"/>
        <end position="296"/>
    </location>
</feature>
<dbReference type="InterPro" id="IPR000515">
    <property type="entry name" value="MetI-like"/>
</dbReference>
<evidence type="ECO:0000256" key="2">
    <source>
        <dbReference type="ARBA" id="ARBA00022448"/>
    </source>
</evidence>
<evidence type="ECO:0000256" key="4">
    <source>
        <dbReference type="ARBA" id="ARBA00022692"/>
    </source>
</evidence>
<evidence type="ECO:0000256" key="1">
    <source>
        <dbReference type="ARBA" id="ARBA00004651"/>
    </source>
</evidence>
<dbReference type="EMBL" id="FNBL01000003">
    <property type="protein sequence ID" value="SDF28785.1"/>
    <property type="molecule type" value="Genomic_DNA"/>
</dbReference>
<dbReference type="Proteomes" id="UP000182284">
    <property type="component" value="Unassembled WGS sequence"/>
</dbReference>
<evidence type="ECO:0000313" key="9">
    <source>
        <dbReference type="EMBL" id="SDF28785.1"/>
    </source>
</evidence>
<dbReference type="PROSITE" id="PS50928">
    <property type="entry name" value="ABC_TM1"/>
    <property type="match status" value="1"/>
</dbReference>
<evidence type="ECO:0000256" key="3">
    <source>
        <dbReference type="ARBA" id="ARBA00022475"/>
    </source>
</evidence>
<dbReference type="InterPro" id="IPR045621">
    <property type="entry name" value="BPD_transp_1_N"/>
</dbReference>
<reference evidence="9 10" key="1">
    <citation type="submission" date="2016-10" db="EMBL/GenBank/DDBJ databases">
        <authorList>
            <person name="de Groot N.N."/>
        </authorList>
    </citation>
    <scope>NUCLEOTIDE SEQUENCE [LARGE SCALE GENOMIC DNA]</scope>
    <source>
        <strain evidence="9 10">DSM 27375</strain>
    </source>
</reference>
<feature type="domain" description="ABC transmembrane type-1" evidence="8">
    <location>
        <begin position="94"/>
        <end position="296"/>
    </location>
</feature>
<dbReference type="RefSeq" id="WP_074643058.1">
    <property type="nucleotide sequence ID" value="NZ_FNBL01000003.1"/>
</dbReference>
<comment type="subcellular location">
    <subcellularLocation>
        <location evidence="1 7">Cell membrane</location>
        <topology evidence="1 7">Multi-pass membrane protein</topology>
    </subcellularLocation>
</comment>
<dbReference type="PANTHER" id="PTHR43163:SF2">
    <property type="entry name" value="ABC TRANSPORTER PERMEASE PROTEIN"/>
    <property type="match status" value="1"/>
</dbReference>
<comment type="similarity">
    <text evidence="7">Belongs to the binding-protein-dependent transport system permease family.</text>
</comment>